<dbReference type="OrthoDB" id="383831at2157"/>
<name>A0A218NNR7_9ARCH</name>
<evidence type="ECO:0000313" key="2">
    <source>
        <dbReference type="Proteomes" id="UP000197679"/>
    </source>
</evidence>
<dbReference type="RefSeq" id="WP_088820355.1">
    <property type="nucleotide sequence ID" value="NZ_CP019964.1"/>
</dbReference>
<keyword evidence="2" id="KW-1185">Reference proteome</keyword>
<accession>A0A218NNR7</accession>
<dbReference type="Proteomes" id="UP000197679">
    <property type="component" value="Chromosome"/>
</dbReference>
<proteinExistence type="predicted"/>
<gene>
    <name evidence="1" type="ORF">Mia14_0800</name>
</gene>
<dbReference type="KEGG" id="marh:Mia14_0800"/>
<dbReference type="EMBL" id="CP019964">
    <property type="protein sequence ID" value="ASI14093.1"/>
    <property type="molecule type" value="Genomic_DNA"/>
</dbReference>
<dbReference type="AlphaFoldDB" id="A0A218NNR7"/>
<evidence type="ECO:0008006" key="3">
    <source>
        <dbReference type="Google" id="ProtNLM"/>
    </source>
</evidence>
<protein>
    <recommendedName>
        <fullName evidence="3">Rhodanese domain-containing protein</fullName>
    </recommendedName>
</protein>
<dbReference type="GeneID" id="33314349"/>
<evidence type="ECO:0000313" key="1">
    <source>
        <dbReference type="EMBL" id="ASI14093.1"/>
    </source>
</evidence>
<reference evidence="1 2" key="1">
    <citation type="journal article" date="2017" name="Nat. Commun.">
        <title>'ARMAN' archaea depend on association with euryarchaeal host in culture and in situ.</title>
        <authorList>
            <person name="Golyshina O."/>
            <person name="Toshchakov S."/>
            <person name="Makarova K."/>
            <person name="Gavrilov S."/>
            <person name="Korzhenkov A."/>
            <person name="La Cono V."/>
            <person name="Arcadi E."/>
            <person name="Nechitaylo T."/>
            <person name="Ferrer M."/>
            <person name="Kublanov I."/>
            <person name="Wolf Y."/>
            <person name="Yakimov M."/>
            <person name="Golyshin P."/>
            <person name="Slesarev A."/>
            <person name="Kozyavkin S."/>
        </authorList>
    </citation>
    <scope>NUCLEOTIDE SEQUENCE [LARGE SCALE GENOMIC DNA]</scope>
    <source>
        <strain evidence="1 2">Mia14</strain>
    </source>
</reference>
<sequence>MDISIKKFSKDNSFELDFDNGLEIVKRGDKKLVWLGTEPISRIRKILGIEKNNAISLKPEEAIYFTEEQAKKMEGCVLLCYNGTTSAFLNNYFKKKFGVNTYLLDGGLKGHEDNYKLFDDSHLLKK</sequence>
<organism evidence="1 2">
    <name type="scientific">Candidatus Mancarchaeum acidiphilum</name>
    <dbReference type="NCBI Taxonomy" id="1920749"/>
    <lineage>
        <taxon>Archaea</taxon>
        <taxon>Candidatus Micrarchaeota</taxon>
        <taxon>Candidatus Mancarchaeum</taxon>
    </lineage>
</organism>